<keyword evidence="3" id="KW-1185">Reference proteome</keyword>
<reference evidence="2" key="2">
    <citation type="journal article" date="2008" name="Genome Biol.">
        <title>Improved genome assembly and evidence-based global gene model set for the chordate Ciona intestinalis: new insight into intron and operon populations.</title>
        <authorList>
            <person name="Satou Y."/>
            <person name="Mineta K."/>
            <person name="Ogasawara M."/>
            <person name="Sasakura Y."/>
            <person name="Shoguchi E."/>
            <person name="Ueno K."/>
            <person name="Yamada L."/>
            <person name="Matsumoto J."/>
            <person name="Wasserscheid J."/>
            <person name="Dewar K."/>
            <person name="Wiley G.B."/>
            <person name="Macmil S.L."/>
            <person name="Roe B.A."/>
            <person name="Zeller R.W."/>
            <person name="Hastings K.E."/>
            <person name="Lemaire P."/>
            <person name="Lindquist E."/>
            <person name="Endo T."/>
            <person name="Hotta K."/>
            <person name="Inaba K."/>
        </authorList>
    </citation>
    <scope>NUCLEOTIDE SEQUENCE [LARGE SCALE GENOMIC DNA]</scope>
    <source>
        <strain evidence="2">wild type</strain>
    </source>
</reference>
<organism evidence="2 3">
    <name type="scientific">Ciona intestinalis</name>
    <name type="common">Transparent sea squirt</name>
    <name type="synonym">Ascidia intestinalis</name>
    <dbReference type="NCBI Taxonomy" id="7719"/>
    <lineage>
        <taxon>Eukaryota</taxon>
        <taxon>Metazoa</taxon>
        <taxon>Chordata</taxon>
        <taxon>Tunicata</taxon>
        <taxon>Ascidiacea</taxon>
        <taxon>Phlebobranchia</taxon>
        <taxon>Cionidae</taxon>
        <taxon>Ciona</taxon>
    </lineage>
</organism>
<evidence type="ECO:0000313" key="2">
    <source>
        <dbReference type="Ensembl" id="ENSCINP00000000398.3"/>
    </source>
</evidence>
<dbReference type="OrthoDB" id="1045822at2759"/>
<dbReference type="RefSeq" id="XP_002129134.1">
    <property type="nucleotide sequence ID" value="XM_002129098.5"/>
</dbReference>
<evidence type="ECO:0000256" key="1">
    <source>
        <dbReference type="ARBA" id="ARBA00009024"/>
    </source>
</evidence>
<dbReference type="InterPro" id="IPR006461">
    <property type="entry name" value="PLAC_motif_containing"/>
</dbReference>
<reference evidence="2" key="4">
    <citation type="submission" date="2025-09" db="UniProtKB">
        <authorList>
            <consortium name="Ensembl"/>
        </authorList>
    </citation>
    <scope>IDENTIFICATION</scope>
</reference>
<gene>
    <name evidence="2" type="primary">LOC100182241</name>
</gene>
<dbReference type="OMA" id="LMICCCG"/>
<accession>A0A1W2WDN2</accession>
<accession>F6V5N5</accession>
<reference evidence="2" key="3">
    <citation type="submission" date="2025-08" db="UniProtKB">
        <authorList>
            <consortium name="Ensembl"/>
        </authorList>
    </citation>
    <scope>IDENTIFICATION</scope>
</reference>
<dbReference type="TCDB" id="1.A.87.3.3">
    <property type="family name" value="the mechanosensitive calcium channel (mca) family"/>
</dbReference>
<proteinExistence type="inferred from homology"/>
<name>F6V5N5_CIOIN</name>
<dbReference type="GeneTree" id="ENSGT00940000171131"/>
<dbReference type="STRING" id="7719.ENSCINP00000000398"/>
<dbReference type="Ensembl" id="ENSCINT00000000398.3">
    <property type="protein sequence ID" value="ENSCINP00000000398.3"/>
    <property type="gene ID" value="ENSCING00000000221.3"/>
</dbReference>
<dbReference type="NCBIfam" id="TIGR01571">
    <property type="entry name" value="A_thal_Cys_rich"/>
    <property type="match status" value="1"/>
</dbReference>
<protein>
    <submittedName>
        <fullName evidence="2">Protein PLANT CADMIUM RESISTANCE 2-like</fullName>
    </submittedName>
</protein>
<comment type="similarity">
    <text evidence="1">Belongs to the cornifelin family.</text>
</comment>
<dbReference type="KEGG" id="cin:100182241"/>
<dbReference type="GeneID" id="100182241"/>
<sequence>MGEWNFGLFGCFGNCGVCIKGYFCPCIVAGENAEKAGRGSCLTCTLASLLGPVGIYCIAKTREKTRENHNIDGGFCGDCLVSWFCPFCSIVQVARQLNGPSAAGESMARE</sequence>
<dbReference type="EMBL" id="EAAA01002165">
    <property type="status" value="NOT_ANNOTATED_CDS"/>
    <property type="molecule type" value="Genomic_DNA"/>
</dbReference>
<dbReference type="InParanoid" id="F6V5N5"/>
<dbReference type="HOGENOM" id="CLU_083147_6_1_1"/>
<evidence type="ECO:0000313" key="3">
    <source>
        <dbReference type="Proteomes" id="UP000008144"/>
    </source>
</evidence>
<dbReference type="Pfam" id="PF04749">
    <property type="entry name" value="PLAC8"/>
    <property type="match status" value="1"/>
</dbReference>
<reference evidence="3" key="1">
    <citation type="journal article" date="2002" name="Science">
        <title>The draft genome of Ciona intestinalis: insights into chordate and vertebrate origins.</title>
        <authorList>
            <person name="Dehal P."/>
            <person name="Satou Y."/>
            <person name="Campbell R.K."/>
            <person name="Chapman J."/>
            <person name="Degnan B."/>
            <person name="De Tomaso A."/>
            <person name="Davidson B."/>
            <person name="Di Gregorio A."/>
            <person name="Gelpke M."/>
            <person name="Goodstein D.M."/>
            <person name="Harafuji N."/>
            <person name="Hastings K.E."/>
            <person name="Ho I."/>
            <person name="Hotta K."/>
            <person name="Huang W."/>
            <person name="Kawashima T."/>
            <person name="Lemaire P."/>
            <person name="Martinez D."/>
            <person name="Meinertzhagen I.A."/>
            <person name="Necula S."/>
            <person name="Nonaka M."/>
            <person name="Putnam N."/>
            <person name="Rash S."/>
            <person name="Saiga H."/>
            <person name="Satake M."/>
            <person name="Terry A."/>
            <person name="Yamada L."/>
            <person name="Wang H.G."/>
            <person name="Awazu S."/>
            <person name="Azumi K."/>
            <person name="Boore J."/>
            <person name="Branno M."/>
            <person name="Chin-Bow S."/>
            <person name="DeSantis R."/>
            <person name="Doyle S."/>
            <person name="Francino P."/>
            <person name="Keys D.N."/>
            <person name="Haga S."/>
            <person name="Hayashi H."/>
            <person name="Hino K."/>
            <person name="Imai K.S."/>
            <person name="Inaba K."/>
            <person name="Kano S."/>
            <person name="Kobayashi K."/>
            <person name="Kobayashi M."/>
            <person name="Lee B.I."/>
            <person name="Makabe K.W."/>
            <person name="Manohar C."/>
            <person name="Matassi G."/>
            <person name="Medina M."/>
            <person name="Mochizuki Y."/>
            <person name="Mount S."/>
            <person name="Morishita T."/>
            <person name="Miura S."/>
            <person name="Nakayama A."/>
            <person name="Nishizaka S."/>
            <person name="Nomoto H."/>
            <person name="Ohta F."/>
            <person name="Oishi K."/>
            <person name="Rigoutsos I."/>
            <person name="Sano M."/>
            <person name="Sasaki A."/>
            <person name="Sasakura Y."/>
            <person name="Shoguchi E."/>
            <person name="Shin-i T."/>
            <person name="Spagnuolo A."/>
            <person name="Stainier D."/>
            <person name="Suzuki M.M."/>
            <person name="Tassy O."/>
            <person name="Takatori N."/>
            <person name="Tokuoka M."/>
            <person name="Yagi K."/>
            <person name="Yoshizaki F."/>
            <person name="Wada S."/>
            <person name="Zhang C."/>
            <person name="Hyatt P.D."/>
            <person name="Larimer F."/>
            <person name="Detter C."/>
            <person name="Doggett N."/>
            <person name="Glavina T."/>
            <person name="Hawkins T."/>
            <person name="Richardson P."/>
            <person name="Lucas S."/>
            <person name="Kohara Y."/>
            <person name="Levine M."/>
            <person name="Satoh N."/>
            <person name="Rokhsar D.S."/>
        </authorList>
    </citation>
    <scope>NUCLEOTIDE SEQUENCE [LARGE SCALE GENOMIC DNA]</scope>
</reference>
<dbReference type="PANTHER" id="PTHR15907">
    <property type="entry name" value="DUF614 FAMILY PROTEIN-RELATED"/>
    <property type="match status" value="1"/>
</dbReference>
<dbReference type="AlphaFoldDB" id="F6V5N5"/>
<dbReference type="Proteomes" id="UP000008144">
    <property type="component" value="Chromosome 5"/>
</dbReference>